<keyword evidence="3" id="KW-1185">Reference proteome</keyword>
<name>A0ABV9KUN5_9BACT</name>
<comment type="caution">
    <text evidence="2">The sequence shown here is derived from an EMBL/GenBank/DDBJ whole genome shotgun (WGS) entry which is preliminary data.</text>
</comment>
<organism evidence="2 3">
    <name type="scientific">Dysgonomonas termitidis</name>
    <dbReference type="NCBI Taxonomy" id="1516126"/>
    <lineage>
        <taxon>Bacteria</taxon>
        <taxon>Pseudomonadati</taxon>
        <taxon>Bacteroidota</taxon>
        <taxon>Bacteroidia</taxon>
        <taxon>Bacteroidales</taxon>
        <taxon>Dysgonomonadaceae</taxon>
        <taxon>Dysgonomonas</taxon>
    </lineage>
</organism>
<evidence type="ECO:0000313" key="3">
    <source>
        <dbReference type="Proteomes" id="UP001596023"/>
    </source>
</evidence>
<feature type="region of interest" description="Disordered" evidence="1">
    <location>
        <begin position="99"/>
        <end position="119"/>
    </location>
</feature>
<dbReference type="Proteomes" id="UP001596023">
    <property type="component" value="Unassembled WGS sequence"/>
</dbReference>
<evidence type="ECO:0000313" key="2">
    <source>
        <dbReference type="EMBL" id="MFC4673514.1"/>
    </source>
</evidence>
<dbReference type="RefSeq" id="WP_379994860.1">
    <property type="nucleotide sequence ID" value="NZ_JBHSGN010000058.1"/>
</dbReference>
<dbReference type="EMBL" id="JBHSGN010000058">
    <property type="protein sequence ID" value="MFC4673514.1"/>
    <property type="molecule type" value="Genomic_DNA"/>
</dbReference>
<protein>
    <submittedName>
        <fullName evidence="2">Uncharacterized protein</fullName>
    </submittedName>
</protein>
<reference evidence="3" key="1">
    <citation type="journal article" date="2019" name="Int. J. Syst. Evol. Microbiol.">
        <title>The Global Catalogue of Microorganisms (GCM) 10K type strain sequencing project: providing services to taxonomists for standard genome sequencing and annotation.</title>
        <authorList>
            <consortium name="The Broad Institute Genomics Platform"/>
            <consortium name="The Broad Institute Genome Sequencing Center for Infectious Disease"/>
            <person name="Wu L."/>
            <person name="Ma J."/>
        </authorList>
    </citation>
    <scope>NUCLEOTIDE SEQUENCE [LARGE SCALE GENOMIC DNA]</scope>
    <source>
        <strain evidence="3">CCUG 66188</strain>
    </source>
</reference>
<gene>
    <name evidence="2" type="ORF">ACFO6W_07405</name>
</gene>
<proteinExistence type="predicted"/>
<accession>A0ABV9KUN5</accession>
<evidence type="ECO:0000256" key="1">
    <source>
        <dbReference type="SAM" id="MobiDB-lite"/>
    </source>
</evidence>
<sequence length="119" mass="13240">MDTAELKKTADSVFKRYPKVDKVYITTDGQPFFDEVHAKNHAAKKELDVETFRRKEAGAADIGNMDRAGLEGYIRDNKLDIAFYAETPDEDLRTMIANATGKKPAPAKAKTTTSKKTAK</sequence>